<dbReference type="AlphaFoldDB" id="A0AA40G9Y3"/>
<feature type="non-terminal residue" evidence="2">
    <location>
        <position position="167"/>
    </location>
</feature>
<gene>
    <name evidence="2" type="ORF">K0M31_011538</name>
</gene>
<accession>A0AA40G9Y3</accession>
<evidence type="ECO:0000256" key="1">
    <source>
        <dbReference type="SAM" id="MobiDB-lite"/>
    </source>
</evidence>
<keyword evidence="3" id="KW-1185">Reference proteome</keyword>
<comment type="caution">
    <text evidence="2">The sequence shown here is derived from an EMBL/GenBank/DDBJ whole genome shotgun (WGS) entry which is preliminary data.</text>
</comment>
<feature type="compositionally biased region" description="Basic and acidic residues" evidence="1">
    <location>
        <begin position="19"/>
        <end position="42"/>
    </location>
</feature>
<name>A0AA40G9Y3_9HYME</name>
<dbReference type="Proteomes" id="UP001177670">
    <property type="component" value="Unassembled WGS sequence"/>
</dbReference>
<sequence length="167" mass="18714">MISRSRNPKLKTHVLQISRENRRVKGKEGEKNRENSGEKSENEETGTMNRYIPSGKANCTERRSHDDATSAVAARIVTSFRHAPSSIVVADRASFFVVGPCTGRNVTNEHVQHAIETSVDLWRSTAVAIGSRNMATQLVKIDRAFATSRSLRDDDFLTLLRRVYSIL</sequence>
<organism evidence="2 3">
    <name type="scientific">Melipona bicolor</name>
    <dbReference type="NCBI Taxonomy" id="60889"/>
    <lineage>
        <taxon>Eukaryota</taxon>
        <taxon>Metazoa</taxon>
        <taxon>Ecdysozoa</taxon>
        <taxon>Arthropoda</taxon>
        <taxon>Hexapoda</taxon>
        <taxon>Insecta</taxon>
        <taxon>Pterygota</taxon>
        <taxon>Neoptera</taxon>
        <taxon>Endopterygota</taxon>
        <taxon>Hymenoptera</taxon>
        <taxon>Apocrita</taxon>
        <taxon>Aculeata</taxon>
        <taxon>Apoidea</taxon>
        <taxon>Anthophila</taxon>
        <taxon>Apidae</taxon>
        <taxon>Melipona</taxon>
    </lineage>
</organism>
<evidence type="ECO:0000313" key="2">
    <source>
        <dbReference type="EMBL" id="KAK1133742.1"/>
    </source>
</evidence>
<feature type="compositionally biased region" description="Basic residues" evidence="1">
    <location>
        <begin position="1"/>
        <end position="12"/>
    </location>
</feature>
<proteinExistence type="predicted"/>
<evidence type="ECO:0000313" key="3">
    <source>
        <dbReference type="Proteomes" id="UP001177670"/>
    </source>
</evidence>
<dbReference type="EMBL" id="JAHYIQ010000003">
    <property type="protein sequence ID" value="KAK1133742.1"/>
    <property type="molecule type" value="Genomic_DNA"/>
</dbReference>
<protein>
    <submittedName>
        <fullName evidence="2">Uncharacterized protein</fullName>
    </submittedName>
</protein>
<reference evidence="2" key="1">
    <citation type="submission" date="2021-10" db="EMBL/GenBank/DDBJ databases">
        <title>Melipona bicolor Genome sequencing and assembly.</title>
        <authorList>
            <person name="Araujo N.S."/>
            <person name="Arias M.C."/>
        </authorList>
    </citation>
    <scope>NUCLEOTIDE SEQUENCE</scope>
    <source>
        <strain evidence="2">USP_2M_L1-L4_2017</strain>
        <tissue evidence="2">Whole body</tissue>
    </source>
</reference>
<feature type="region of interest" description="Disordered" evidence="1">
    <location>
        <begin position="1"/>
        <end position="64"/>
    </location>
</feature>